<dbReference type="GO" id="GO:0006225">
    <property type="term" value="P:UDP biosynthetic process"/>
    <property type="evidence" value="ECO:0007669"/>
    <property type="project" value="TreeGrafter"/>
</dbReference>
<dbReference type="InterPro" id="IPR001048">
    <property type="entry name" value="Asp/Glu/Uridylate_kinase"/>
</dbReference>
<dbReference type="InterPro" id="IPR015963">
    <property type="entry name" value="Uridylate_kinase_bac"/>
</dbReference>
<comment type="similarity">
    <text evidence="3">Belongs to the UMP kinase family.</text>
</comment>
<keyword evidence="11" id="KW-0665">Pyrimidine biosynthesis</keyword>
<dbReference type="PANTHER" id="PTHR42833:SF4">
    <property type="entry name" value="URIDYLATE KINASE PUMPKIN, CHLOROPLASTIC"/>
    <property type="match status" value="1"/>
</dbReference>
<name>A0A485M6H1_9ZZZZ</name>
<evidence type="ECO:0000256" key="5">
    <source>
        <dbReference type="ARBA" id="ARBA00016403"/>
    </source>
</evidence>
<dbReference type="GO" id="GO:0033862">
    <property type="term" value="F:UMP kinase activity"/>
    <property type="evidence" value="ECO:0007669"/>
    <property type="project" value="UniProtKB-EC"/>
</dbReference>
<dbReference type="GO" id="GO:0005737">
    <property type="term" value="C:cytoplasm"/>
    <property type="evidence" value="ECO:0007669"/>
    <property type="project" value="UniProtKB-SubCell"/>
</dbReference>
<organism evidence="15">
    <name type="scientific">anaerobic digester metagenome</name>
    <dbReference type="NCBI Taxonomy" id="1263854"/>
    <lineage>
        <taxon>unclassified sequences</taxon>
        <taxon>metagenomes</taxon>
        <taxon>ecological metagenomes</taxon>
    </lineage>
</organism>
<dbReference type="PANTHER" id="PTHR42833">
    <property type="entry name" value="URIDYLATE KINASE"/>
    <property type="match status" value="1"/>
</dbReference>
<dbReference type="InterPro" id="IPR036393">
    <property type="entry name" value="AceGlu_kinase-like_sf"/>
</dbReference>
<evidence type="ECO:0000256" key="8">
    <source>
        <dbReference type="ARBA" id="ARBA00022741"/>
    </source>
</evidence>
<dbReference type="GO" id="GO:0005524">
    <property type="term" value="F:ATP binding"/>
    <property type="evidence" value="ECO:0007669"/>
    <property type="project" value="UniProtKB-KW"/>
</dbReference>
<keyword evidence="8" id="KW-0547">Nucleotide-binding</keyword>
<evidence type="ECO:0000256" key="12">
    <source>
        <dbReference type="ARBA" id="ARBA00032092"/>
    </source>
</evidence>
<evidence type="ECO:0000256" key="1">
    <source>
        <dbReference type="ARBA" id="ARBA00004496"/>
    </source>
</evidence>
<comment type="subcellular location">
    <subcellularLocation>
        <location evidence="1">Cytoplasm</location>
    </subcellularLocation>
</comment>
<dbReference type="HAMAP" id="MF_01220_B">
    <property type="entry name" value="PyrH_B"/>
    <property type="match status" value="1"/>
</dbReference>
<dbReference type="GO" id="GO:0044210">
    <property type="term" value="P:'de novo' CTP biosynthetic process"/>
    <property type="evidence" value="ECO:0007669"/>
    <property type="project" value="UniProtKB-UniPathway"/>
</dbReference>
<sequence>MSVLYGRILLKLSGEALAGDRGYGFDPATLDAIAKAVVEAARMGVQIGIVIGGGNIFRGQDSAIASDRVSADQMGMLATLINALALRDTLKRQGAECTVLGSFAVPTVVDAFSAEKAREHLEQGRVVVFGGGTGCPYFTTDTAAALRALEIGADALVKATKVNGIYDKDPVLHPDAVFYPEIDYDQVLAMQLKVMDLTATSLCRDNGLVVRIINIKTPGNLERMLAGENIGSVVTARRDRV</sequence>
<keyword evidence="7 15" id="KW-0808">Transferase</keyword>
<keyword evidence="6" id="KW-0963">Cytoplasm</keyword>
<dbReference type="NCBIfam" id="TIGR02075">
    <property type="entry name" value="pyrH_bact"/>
    <property type="match status" value="1"/>
</dbReference>
<protein>
    <recommendedName>
        <fullName evidence="5">Uridylate kinase</fullName>
        <ecNumber evidence="4">2.7.4.22</ecNumber>
    </recommendedName>
    <alternativeName>
        <fullName evidence="12">Uridine monophosphate kinase</fullName>
    </alternativeName>
</protein>
<dbReference type="CDD" id="cd04254">
    <property type="entry name" value="AAK_UMPK-PyrH-Ec"/>
    <property type="match status" value="1"/>
</dbReference>
<dbReference type="InterPro" id="IPR011817">
    <property type="entry name" value="Uridylate_kinase"/>
</dbReference>
<dbReference type="UniPathway" id="UPA00159">
    <property type="reaction ID" value="UER00275"/>
</dbReference>
<evidence type="ECO:0000313" key="15">
    <source>
        <dbReference type="EMBL" id="VFU18393.1"/>
    </source>
</evidence>
<evidence type="ECO:0000256" key="4">
    <source>
        <dbReference type="ARBA" id="ARBA00012899"/>
    </source>
</evidence>
<dbReference type="AlphaFoldDB" id="A0A485M6H1"/>
<evidence type="ECO:0000256" key="6">
    <source>
        <dbReference type="ARBA" id="ARBA00022490"/>
    </source>
</evidence>
<evidence type="ECO:0000256" key="13">
    <source>
        <dbReference type="ARBA" id="ARBA00047767"/>
    </source>
</evidence>
<dbReference type="EC" id="2.7.4.22" evidence="4"/>
<dbReference type="Gene3D" id="3.40.1160.10">
    <property type="entry name" value="Acetylglutamate kinase-like"/>
    <property type="match status" value="1"/>
</dbReference>
<keyword evidence="10" id="KW-0067">ATP-binding</keyword>
<dbReference type="PIRSF" id="PIRSF005650">
    <property type="entry name" value="Uridylate_kin"/>
    <property type="match status" value="1"/>
</dbReference>
<evidence type="ECO:0000256" key="10">
    <source>
        <dbReference type="ARBA" id="ARBA00022840"/>
    </source>
</evidence>
<dbReference type="Pfam" id="PF00696">
    <property type="entry name" value="AA_kinase"/>
    <property type="match status" value="1"/>
</dbReference>
<dbReference type="EMBL" id="CAADRM010000150">
    <property type="protein sequence ID" value="VFU18393.1"/>
    <property type="molecule type" value="Genomic_DNA"/>
</dbReference>
<gene>
    <name evidence="15" type="primary">pyrH</name>
    <name evidence="15" type="ORF">SCFA_820026</name>
</gene>
<accession>A0A485M6H1</accession>
<evidence type="ECO:0000256" key="3">
    <source>
        <dbReference type="ARBA" id="ARBA00007614"/>
    </source>
</evidence>
<dbReference type="FunFam" id="3.40.1160.10:FF:000001">
    <property type="entry name" value="Uridylate kinase"/>
    <property type="match status" value="1"/>
</dbReference>
<proteinExistence type="inferred from homology"/>
<evidence type="ECO:0000256" key="2">
    <source>
        <dbReference type="ARBA" id="ARBA00004791"/>
    </source>
</evidence>
<dbReference type="SUPFAM" id="SSF53633">
    <property type="entry name" value="Carbamate kinase-like"/>
    <property type="match status" value="1"/>
</dbReference>
<keyword evidence="9 15" id="KW-0418">Kinase</keyword>
<feature type="domain" description="Aspartate/glutamate/uridylate kinase" evidence="14">
    <location>
        <begin position="7"/>
        <end position="214"/>
    </location>
</feature>
<evidence type="ECO:0000259" key="14">
    <source>
        <dbReference type="Pfam" id="PF00696"/>
    </source>
</evidence>
<evidence type="ECO:0000256" key="7">
    <source>
        <dbReference type="ARBA" id="ARBA00022679"/>
    </source>
</evidence>
<evidence type="ECO:0000256" key="11">
    <source>
        <dbReference type="ARBA" id="ARBA00022975"/>
    </source>
</evidence>
<comment type="catalytic activity">
    <reaction evidence="13">
        <text>UMP + ATP = UDP + ADP</text>
        <dbReference type="Rhea" id="RHEA:24400"/>
        <dbReference type="ChEBI" id="CHEBI:30616"/>
        <dbReference type="ChEBI" id="CHEBI:57865"/>
        <dbReference type="ChEBI" id="CHEBI:58223"/>
        <dbReference type="ChEBI" id="CHEBI:456216"/>
        <dbReference type="EC" id="2.7.4.22"/>
    </reaction>
</comment>
<reference evidence="15" key="1">
    <citation type="submission" date="2019-03" db="EMBL/GenBank/DDBJ databases">
        <authorList>
            <person name="Hao L."/>
        </authorList>
    </citation>
    <scope>NUCLEOTIDE SEQUENCE</scope>
</reference>
<comment type="pathway">
    <text evidence="2">Pyrimidine metabolism; CTP biosynthesis via de novo pathway; UDP from UMP (UMPK route): step 1/1.</text>
</comment>
<evidence type="ECO:0000256" key="9">
    <source>
        <dbReference type="ARBA" id="ARBA00022777"/>
    </source>
</evidence>